<evidence type="ECO:0000313" key="1">
    <source>
        <dbReference type="EMBL" id="KRL05301.1"/>
    </source>
</evidence>
<dbReference type="AlphaFoldDB" id="A0A0R1MJ04"/>
<protein>
    <submittedName>
        <fullName evidence="1">Uncharacterized protein</fullName>
    </submittedName>
</protein>
<evidence type="ECO:0000313" key="2">
    <source>
        <dbReference type="Proteomes" id="UP000051448"/>
    </source>
</evidence>
<dbReference type="Gene3D" id="3.30.720.20">
    <property type="entry name" value="Protein of unknown function DUF1797"/>
    <property type="match status" value="1"/>
</dbReference>
<dbReference type="PATRIC" id="fig|1423759.3.peg.1561"/>
<dbReference type="EMBL" id="AZDX01000042">
    <property type="protein sequence ID" value="KRL05301.1"/>
    <property type="molecule type" value="Genomic_DNA"/>
</dbReference>
<comment type="caution">
    <text evidence="1">The sequence shown here is derived from an EMBL/GenBank/DDBJ whole genome shotgun (WGS) entry which is preliminary data.</text>
</comment>
<dbReference type="STRING" id="1423759.FC92_GL001491"/>
<dbReference type="InterPro" id="IPR038073">
    <property type="entry name" value="YkuJ-like_sf"/>
</dbReference>
<name>A0A0R1MJ04_9LACO</name>
<keyword evidence="2" id="KW-1185">Reference proteome</keyword>
<gene>
    <name evidence="1" type="ORF">FC92_GL001491</name>
</gene>
<dbReference type="InterPro" id="IPR014904">
    <property type="entry name" value="YkuJ-like"/>
</dbReference>
<dbReference type="SUPFAM" id="SSF143567">
    <property type="entry name" value="YkuJ-like"/>
    <property type="match status" value="1"/>
</dbReference>
<reference evidence="1 2" key="1">
    <citation type="journal article" date="2015" name="Genome Announc.">
        <title>Expanding the biotechnology potential of lactobacilli through comparative genomics of 213 strains and associated genera.</title>
        <authorList>
            <person name="Sun Z."/>
            <person name="Harris H.M."/>
            <person name="McCann A."/>
            <person name="Guo C."/>
            <person name="Argimon S."/>
            <person name="Zhang W."/>
            <person name="Yang X."/>
            <person name="Jeffery I.B."/>
            <person name="Cooney J.C."/>
            <person name="Kagawa T.F."/>
            <person name="Liu W."/>
            <person name="Song Y."/>
            <person name="Salvetti E."/>
            <person name="Wrobel A."/>
            <person name="Rasinkangas P."/>
            <person name="Parkhill J."/>
            <person name="Rea M.C."/>
            <person name="O'Sullivan O."/>
            <person name="Ritari J."/>
            <person name="Douillard F.P."/>
            <person name="Paul Ross R."/>
            <person name="Yang R."/>
            <person name="Briner A.E."/>
            <person name="Felis G.E."/>
            <person name="de Vos W.M."/>
            <person name="Barrangou R."/>
            <person name="Klaenhammer T.R."/>
            <person name="Caufield P.W."/>
            <person name="Cui Y."/>
            <person name="Zhang H."/>
            <person name="O'Toole P.W."/>
        </authorList>
    </citation>
    <scope>NUCLEOTIDE SEQUENCE [LARGE SCALE GENOMIC DNA]</scope>
    <source>
        <strain evidence="1 2">DSM 19519</strain>
    </source>
</reference>
<sequence>MFNFYLLECTYYVYLGIEYQSGKKEFFKMEISQLAAIISRLDGMIKEQSDEVQSRRFEKDGRELGVISYDKETDTFILEELADKQKFEFDNIDLAAMEIYDLLND</sequence>
<proteinExistence type="predicted"/>
<accession>A0A0R1MJ04</accession>
<organism evidence="1 2">
    <name type="scientific">Liquorilactobacillus hordei DSM 19519</name>
    <dbReference type="NCBI Taxonomy" id="1423759"/>
    <lineage>
        <taxon>Bacteria</taxon>
        <taxon>Bacillati</taxon>
        <taxon>Bacillota</taxon>
        <taxon>Bacilli</taxon>
        <taxon>Lactobacillales</taxon>
        <taxon>Lactobacillaceae</taxon>
        <taxon>Liquorilactobacillus</taxon>
    </lineage>
</organism>
<dbReference type="Proteomes" id="UP000051448">
    <property type="component" value="Unassembled WGS sequence"/>
</dbReference>
<dbReference type="Pfam" id="PF08796">
    <property type="entry name" value="DUF1797"/>
    <property type="match status" value="1"/>
</dbReference>